<evidence type="ECO:0000313" key="3">
    <source>
        <dbReference type="RefSeq" id="XP_008069995.2"/>
    </source>
</evidence>
<protein>
    <submittedName>
        <fullName evidence="3">LOW QUALITY PROTEIN: membrane-spanning 4-domains subfamily A member 14</fullName>
    </submittedName>
</protein>
<organism evidence="2 3">
    <name type="scientific">Carlito syrichta</name>
    <name type="common">Philippine tarsier</name>
    <name type="synonym">Tarsius syrichta</name>
    <dbReference type="NCBI Taxonomy" id="1868482"/>
    <lineage>
        <taxon>Eukaryota</taxon>
        <taxon>Metazoa</taxon>
        <taxon>Chordata</taxon>
        <taxon>Craniata</taxon>
        <taxon>Vertebrata</taxon>
        <taxon>Euteleostomi</taxon>
        <taxon>Mammalia</taxon>
        <taxon>Eutheria</taxon>
        <taxon>Euarchontoglires</taxon>
        <taxon>Primates</taxon>
        <taxon>Haplorrhini</taxon>
        <taxon>Tarsiiformes</taxon>
        <taxon>Tarsiidae</taxon>
        <taxon>Carlito</taxon>
    </lineage>
</organism>
<name>A0A1U7UIL4_CARSF</name>
<feature type="region of interest" description="Disordered" evidence="1">
    <location>
        <begin position="336"/>
        <end position="435"/>
    </location>
</feature>
<accession>A0A1U7UIL4</accession>
<dbReference type="GeneID" id="103274343"/>
<proteinExistence type="predicted"/>
<dbReference type="RefSeq" id="XP_008069995.2">
    <property type="nucleotide sequence ID" value="XM_008071804.2"/>
</dbReference>
<feature type="compositionally biased region" description="Polar residues" evidence="1">
    <location>
        <begin position="418"/>
        <end position="432"/>
    </location>
</feature>
<feature type="region of interest" description="Disordered" evidence="1">
    <location>
        <begin position="477"/>
        <end position="500"/>
    </location>
</feature>
<dbReference type="KEGG" id="csyr:103274343"/>
<feature type="non-terminal residue" evidence="3">
    <location>
        <position position="1"/>
    </location>
</feature>
<dbReference type="AlphaFoldDB" id="A0A1U7UIL4"/>
<gene>
    <name evidence="3" type="primary">MS4A14</name>
</gene>
<reference evidence="3" key="1">
    <citation type="submission" date="2025-08" db="UniProtKB">
        <authorList>
            <consortium name="RefSeq"/>
        </authorList>
    </citation>
    <scope>IDENTIFICATION</scope>
</reference>
<dbReference type="OrthoDB" id="9838243at2759"/>
<keyword evidence="2" id="KW-1185">Reference proteome</keyword>
<feature type="compositionally biased region" description="Basic and acidic residues" evidence="1">
    <location>
        <begin position="403"/>
        <end position="417"/>
    </location>
</feature>
<sequence length="500" mass="56554">VFFLPSDVTQNKEQPAPEENAKLQCELQEEPSNENTTNTQVVFFGGYAFFKLRVSLSPSASQPNDCTLSAPVTDGQQQSIPPPFKFLEEETELKPLPPTVSKRSSENLMHIQQDSKFEQIKDKDLQIAVLQRPKKQTQLLQDQPLSLQVHPSLSILKLPDLTLEDLPSQAPPSQAALVQAHWVKPMLAKPPSHATRSYNLTVEDLPSHDIPPKDTPSQDMLSQSPSAQALLSVAPTSRVVQLPNIHLLQQSPGLQPQNIQPGNQQFLQVAYQDIQSEVTEGTKDWKFDAGLHGKKFSKQHSLDLQRKSWQFRRRHSLDLQSKGRQSPRRRALGQRIKNWLSSKRHSIDKQVQQGQTMEHLPDQQDEDRQDKGEQSPKGQPKDELNEDGQTDKEQPPKQQTQDQHTEDARAQEEKSTKEQSQNRQAEGQQAQVEKTPKQLCLDWASRVQDYQFWQFPKSNLQTPQPKTGDLLAKTSKTGELKAGETKIGKHRNGNLKCSTP</sequence>
<feature type="compositionally biased region" description="Basic and acidic residues" evidence="1">
    <location>
        <begin position="359"/>
        <end position="395"/>
    </location>
</feature>
<feature type="region of interest" description="Disordered" evidence="1">
    <location>
        <begin position="1"/>
        <end position="20"/>
    </location>
</feature>
<dbReference type="CTD" id="84689"/>
<feature type="compositionally biased region" description="Basic and acidic residues" evidence="1">
    <location>
        <begin position="477"/>
        <end position="487"/>
    </location>
</feature>
<dbReference type="Proteomes" id="UP000189704">
    <property type="component" value="Unplaced"/>
</dbReference>
<evidence type="ECO:0000256" key="1">
    <source>
        <dbReference type="SAM" id="MobiDB-lite"/>
    </source>
</evidence>
<evidence type="ECO:0000313" key="2">
    <source>
        <dbReference type="Proteomes" id="UP000189704"/>
    </source>
</evidence>
<dbReference type="STRING" id="1868482.ENSTSYP00000011766"/>